<dbReference type="PROSITE" id="PS51468">
    <property type="entry name" value="VIT"/>
    <property type="match status" value="1"/>
</dbReference>
<dbReference type="RefSeq" id="WP_013325206.1">
    <property type="nucleotide sequence ID" value="NC_014501.1"/>
</dbReference>
<dbReference type="SMART" id="SM00609">
    <property type="entry name" value="VIT"/>
    <property type="match status" value="1"/>
</dbReference>
<dbReference type="PANTHER" id="PTHR45737">
    <property type="entry name" value="VON WILLEBRAND FACTOR A DOMAIN-CONTAINING PROTEIN 5A"/>
    <property type="match status" value="1"/>
</dbReference>
<keyword evidence="4" id="KW-1185">Reference proteome</keyword>
<dbReference type="CDD" id="cd01461">
    <property type="entry name" value="vWA_interalpha_trypsin_inhibitor"/>
    <property type="match status" value="1"/>
</dbReference>
<dbReference type="InterPro" id="IPR036465">
    <property type="entry name" value="vWFA_dom_sf"/>
</dbReference>
<proteinExistence type="predicted"/>
<dbReference type="SUPFAM" id="SSF53300">
    <property type="entry name" value="vWA-like"/>
    <property type="match status" value="1"/>
</dbReference>
<dbReference type="eggNOG" id="COG2304">
    <property type="taxonomic scope" value="Bacteria"/>
</dbReference>
<dbReference type="SMART" id="SM00327">
    <property type="entry name" value="VWA"/>
    <property type="match status" value="1"/>
</dbReference>
<dbReference type="HOGENOM" id="CLU_011139_1_1_3"/>
<organism evidence="3 4">
    <name type="scientific">Gloeothece verrucosa (strain PCC 7822)</name>
    <name type="common">Cyanothece sp. (strain PCC 7822)</name>
    <dbReference type="NCBI Taxonomy" id="497965"/>
    <lineage>
        <taxon>Bacteria</taxon>
        <taxon>Bacillati</taxon>
        <taxon>Cyanobacteriota</taxon>
        <taxon>Cyanophyceae</taxon>
        <taxon>Oscillatoriophycideae</taxon>
        <taxon>Chroococcales</taxon>
        <taxon>Aphanothecaceae</taxon>
        <taxon>Gloeothece</taxon>
        <taxon>Gloeothece verrucosa</taxon>
    </lineage>
</organism>
<dbReference type="KEGG" id="cyj:Cyan7822_5287"/>
<evidence type="ECO:0000259" key="2">
    <source>
        <dbReference type="PROSITE" id="PS51468"/>
    </source>
</evidence>
<evidence type="ECO:0000259" key="1">
    <source>
        <dbReference type="PROSITE" id="PS50234"/>
    </source>
</evidence>
<dbReference type="STRING" id="497965.Cyan7822_5287"/>
<evidence type="ECO:0000313" key="4">
    <source>
        <dbReference type="Proteomes" id="UP000008206"/>
    </source>
</evidence>
<dbReference type="InterPro" id="IPR013694">
    <property type="entry name" value="VIT"/>
</dbReference>
<dbReference type="PANTHER" id="PTHR45737:SF6">
    <property type="entry name" value="VON WILLEBRAND FACTOR A DOMAIN-CONTAINING PROTEIN 5A"/>
    <property type="match status" value="1"/>
</dbReference>
<reference evidence="4" key="1">
    <citation type="journal article" date="2011" name="MBio">
        <title>Novel metabolic attributes of the genus Cyanothece, comprising a group of unicellular nitrogen-fixing Cyanobacteria.</title>
        <authorList>
            <person name="Bandyopadhyay A."/>
            <person name="Elvitigala T."/>
            <person name="Welsh E."/>
            <person name="Stockel J."/>
            <person name="Liberton M."/>
            <person name="Min H."/>
            <person name="Sherman L.A."/>
            <person name="Pakrasi H.B."/>
        </authorList>
    </citation>
    <scope>NUCLEOTIDE SEQUENCE [LARGE SCALE GENOMIC DNA]</scope>
    <source>
        <strain evidence="4">PCC 7822</strain>
    </source>
</reference>
<evidence type="ECO:0000313" key="3">
    <source>
        <dbReference type="EMBL" id="ADN17168.1"/>
    </source>
</evidence>
<dbReference type="NCBIfam" id="NF033769">
    <property type="entry name" value="after_VWA_1"/>
    <property type="match status" value="1"/>
</dbReference>
<dbReference type="Pfam" id="PF08487">
    <property type="entry name" value="VIT"/>
    <property type="match status" value="1"/>
</dbReference>
<dbReference type="AlphaFoldDB" id="E0U712"/>
<name>E0U712_GLOV7</name>
<dbReference type="Proteomes" id="UP000008206">
    <property type="component" value="Chromosome"/>
</dbReference>
<dbReference type="Pfam" id="PF13768">
    <property type="entry name" value="VWA_3"/>
    <property type="match status" value="1"/>
</dbReference>
<sequence length="796" mass="87120">MTQTLERQPAGLYVQTPEGQQIAFPLKHTEVEAKIAGNIGRVEVTQSFENPFTTTLEAAYIFPLPDEAAVDDMLIRIGERTIQGSIKKRQEAKAIYEQAKQQGRTAGLLEQERDNIFTQSLANIKPGEQIDVIIRYTDSLNFEGGNYEFVFPMVVGPRYIPGITIEESPTGKGSAPSPMTQNQDTDLVPDASRLNAPIVPPGTRSRHDINVTLEIDAGVEIAAISSPSHQIQIESKERIKQVKLAGGDTIPNKDFILRYQVAGDRTEAAVLTQGDERGGHFALYLIPAIKYQPSQIVPKDVVFLIDTSGSQMGAPLAQCQELMRHFINGLNPDDTFSIIDFSDTTQQLSPVPLANTSQNRSLALNYINRLTAGGGTELMRGIRAVLNFPITDAGRLRSIVLLTDGYIGNENQILAEVQQHLKPGNRLYSFGAGSSVNRFLLNRIAEIGRGLARIIRHDEPVNQVVEQFFRQINNPVLTNIQWQWLGEGESPVIYPSVLPDLFAEQPLVLFGRKSARLAGKLQVSGIAAGGTGYQQTFELNFQETGNPAIAQLWGRSRIKALMNQMVQGDTKAGVEAVIDTALKYQLLSQYTAFVAVSDDVRVNPQEASVSVQVPVEMPDGISYEGIFGGVAQAQVLRSIEPAPKMAERIAPVSSYLSDFSVPPPAAAPMPPGVPSNDEIDKIIEPIQYYLQRSESLSPSSPNFYKLKIVKVTGLDASAIALLTQHLESVQLLVGATGDVVFEFDVDEGRVRRLVVDETLSSLPDKKVVGAIRRALLRWRAAKSVVAHVCLVIQVSV</sequence>
<accession>E0U712</accession>
<dbReference type="InterPro" id="IPR002035">
    <property type="entry name" value="VWF_A"/>
</dbReference>
<dbReference type="OrthoDB" id="9784383at2"/>
<feature type="domain" description="VWFA" evidence="1">
    <location>
        <begin position="300"/>
        <end position="472"/>
    </location>
</feature>
<feature type="domain" description="VIT" evidence="2">
    <location>
        <begin position="10"/>
        <end position="138"/>
    </location>
</feature>
<dbReference type="Gene3D" id="3.40.50.410">
    <property type="entry name" value="von Willebrand factor, type A domain"/>
    <property type="match status" value="1"/>
</dbReference>
<protein>
    <submittedName>
        <fullName evidence="3">Vault protein inter-alpha-trypsin domain protein</fullName>
    </submittedName>
</protein>
<dbReference type="EMBL" id="CP002198">
    <property type="protein sequence ID" value="ADN17168.1"/>
    <property type="molecule type" value="Genomic_DNA"/>
</dbReference>
<gene>
    <name evidence="3" type="ordered locus">Cyan7822_5287</name>
</gene>
<dbReference type="PROSITE" id="PS50234">
    <property type="entry name" value="VWFA"/>
    <property type="match status" value="1"/>
</dbReference>